<dbReference type="STRING" id="157072.A0A024TR98"/>
<dbReference type="GO" id="GO:0004601">
    <property type="term" value="F:peroxidase activity"/>
    <property type="evidence" value="ECO:0007669"/>
    <property type="project" value="UniProtKB-KW"/>
</dbReference>
<keyword evidence="2" id="KW-0575">Peroxidase</keyword>
<dbReference type="EMBL" id="KI913978">
    <property type="protein sequence ID" value="ETV96156.1"/>
    <property type="molecule type" value="Genomic_DNA"/>
</dbReference>
<dbReference type="Gene3D" id="1.10.489.10">
    <property type="entry name" value="Chloroperoxidase-like"/>
    <property type="match status" value="1"/>
</dbReference>
<evidence type="ECO:0000256" key="7">
    <source>
        <dbReference type="ARBA" id="ARBA00025795"/>
    </source>
</evidence>
<dbReference type="GO" id="GO:0046872">
    <property type="term" value="F:metal ion binding"/>
    <property type="evidence" value="ECO:0007669"/>
    <property type="project" value="UniProtKB-KW"/>
</dbReference>
<dbReference type="GeneID" id="20087838"/>
<keyword evidence="3" id="KW-0349">Heme</keyword>
<dbReference type="VEuPathDB" id="FungiDB:H310_10788"/>
<dbReference type="Pfam" id="PF01328">
    <property type="entry name" value="Peroxidase_2"/>
    <property type="match status" value="1"/>
</dbReference>
<dbReference type="AlphaFoldDB" id="A0A024TR98"/>
<evidence type="ECO:0000259" key="8">
    <source>
        <dbReference type="PROSITE" id="PS51405"/>
    </source>
</evidence>
<evidence type="ECO:0000256" key="4">
    <source>
        <dbReference type="ARBA" id="ARBA00022723"/>
    </source>
</evidence>
<evidence type="ECO:0000256" key="1">
    <source>
        <dbReference type="ARBA" id="ARBA00001970"/>
    </source>
</evidence>
<evidence type="ECO:0000313" key="9">
    <source>
        <dbReference type="EMBL" id="ETV96156.1"/>
    </source>
</evidence>
<keyword evidence="5" id="KW-0560">Oxidoreductase</keyword>
<protein>
    <recommendedName>
        <fullName evidence="8">Heme haloperoxidase family profile domain-containing protein</fullName>
    </recommendedName>
</protein>
<dbReference type="PANTHER" id="PTHR33577:SF9">
    <property type="entry name" value="PEROXIDASE STCC"/>
    <property type="match status" value="1"/>
</dbReference>
<feature type="domain" description="Heme haloperoxidase family profile" evidence="8">
    <location>
        <begin position="74"/>
        <end position="278"/>
    </location>
</feature>
<dbReference type="InterPro" id="IPR036851">
    <property type="entry name" value="Chloroperoxidase-like_sf"/>
</dbReference>
<reference evidence="9" key="1">
    <citation type="submission" date="2013-12" db="EMBL/GenBank/DDBJ databases">
        <title>The Genome Sequence of Aphanomyces invadans NJM9701.</title>
        <authorList>
            <consortium name="The Broad Institute Genomics Platform"/>
            <person name="Russ C."/>
            <person name="Tyler B."/>
            <person name="van West P."/>
            <person name="Dieguez-Uribeondo J."/>
            <person name="Young S.K."/>
            <person name="Zeng Q."/>
            <person name="Gargeya S."/>
            <person name="Fitzgerald M."/>
            <person name="Abouelleil A."/>
            <person name="Alvarado L."/>
            <person name="Chapman S.B."/>
            <person name="Gainer-Dewar J."/>
            <person name="Goldberg J."/>
            <person name="Griggs A."/>
            <person name="Gujja S."/>
            <person name="Hansen M."/>
            <person name="Howarth C."/>
            <person name="Imamovic A."/>
            <person name="Ireland A."/>
            <person name="Larimer J."/>
            <person name="McCowan C."/>
            <person name="Murphy C."/>
            <person name="Pearson M."/>
            <person name="Poon T.W."/>
            <person name="Priest M."/>
            <person name="Roberts A."/>
            <person name="Saif S."/>
            <person name="Shea T."/>
            <person name="Sykes S."/>
            <person name="Wortman J."/>
            <person name="Nusbaum C."/>
            <person name="Birren B."/>
        </authorList>
    </citation>
    <scope>NUCLEOTIDE SEQUENCE [LARGE SCALE GENOMIC DNA]</scope>
    <source>
        <strain evidence="9">NJM9701</strain>
    </source>
</reference>
<organism evidence="9">
    <name type="scientific">Aphanomyces invadans</name>
    <dbReference type="NCBI Taxonomy" id="157072"/>
    <lineage>
        <taxon>Eukaryota</taxon>
        <taxon>Sar</taxon>
        <taxon>Stramenopiles</taxon>
        <taxon>Oomycota</taxon>
        <taxon>Saprolegniomycetes</taxon>
        <taxon>Saprolegniales</taxon>
        <taxon>Verrucalvaceae</taxon>
        <taxon>Aphanomyces</taxon>
    </lineage>
</organism>
<evidence type="ECO:0000256" key="5">
    <source>
        <dbReference type="ARBA" id="ARBA00023002"/>
    </source>
</evidence>
<gene>
    <name evidence="9" type="ORF">H310_10788</name>
</gene>
<comment type="cofactor">
    <cofactor evidence="1">
        <name>heme b</name>
        <dbReference type="ChEBI" id="CHEBI:60344"/>
    </cofactor>
</comment>
<dbReference type="PANTHER" id="PTHR33577">
    <property type="entry name" value="STERIGMATOCYSTIN BIOSYNTHESIS PEROXIDASE STCC-RELATED"/>
    <property type="match status" value="1"/>
</dbReference>
<evidence type="ECO:0000256" key="3">
    <source>
        <dbReference type="ARBA" id="ARBA00022617"/>
    </source>
</evidence>
<proteinExistence type="inferred from homology"/>
<keyword evidence="4" id="KW-0479">Metal-binding</keyword>
<evidence type="ECO:0000256" key="6">
    <source>
        <dbReference type="ARBA" id="ARBA00023004"/>
    </source>
</evidence>
<dbReference type="OrthoDB" id="407298at2759"/>
<dbReference type="SUPFAM" id="SSF47571">
    <property type="entry name" value="Cloroperoxidase"/>
    <property type="match status" value="1"/>
</dbReference>
<dbReference type="InterPro" id="IPR000028">
    <property type="entry name" value="Chloroperoxidase"/>
</dbReference>
<dbReference type="eggNOG" id="ENOG502S8SS">
    <property type="taxonomic scope" value="Eukaryota"/>
</dbReference>
<dbReference type="PROSITE" id="PS51405">
    <property type="entry name" value="HEME_HALOPEROXIDASE"/>
    <property type="match status" value="1"/>
</dbReference>
<keyword evidence="6" id="KW-0408">Iron</keyword>
<accession>A0A024TR98</accession>
<dbReference type="RefSeq" id="XP_008875467.1">
    <property type="nucleotide sequence ID" value="XM_008877245.1"/>
</dbReference>
<name>A0A024TR98_9STRA</name>
<evidence type="ECO:0000256" key="2">
    <source>
        <dbReference type="ARBA" id="ARBA00022559"/>
    </source>
</evidence>
<sequence>MGEECTREGSTSHCAFRTLIDPMHLFGSLAALVAVSLVASLPSPATLGVNDRVVDGPAGVHDASTTKMSAPPAGFGKWSPAKPGDSVSPCPFLNTMANYGIIPRTGITQDKLKSALEIGKVDWAFQKLLTGSTTMNLGTVQDGVQVVSLANLSHHNVIEHDVSLSRRDAYTGDQTTLVPAFIEQFVALSKDGKYLTEADLVHFRELREADSRATNPQISYGQYAKLFAWTETSFVDIMFRDETGRMRVDWIKEFFLKEKFPFELGWNFRPVSFAEVAWISARLRSGFARHATLPDGTD</sequence>
<comment type="similarity">
    <text evidence="7">Belongs to the chloroperoxidase family.</text>
</comment>